<dbReference type="CDD" id="cd00054">
    <property type="entry name" value="EGF_CA"/>
    <property type="match status" value="3"/>
</dbReference>
<dbReference type="PRINTS" id="PR00010">
    <property type="entry name" value="EGFBLOOD"/>
</dbReference>
<evidence type="ECO:0000313" key="8">
    <source>
        <dbReference type="EMBL" id="KAH3791858.1"/>
    </source>
</evidence>
<dbReference type="PROSITE" id="PS50026">
    <property type="entry name" value="EGF_3"/>
    <property type="match status" value="6"/>
</dbReference>
<feature type="non-terminal residue" evidence="8">
    <location>
        <position position="451"/>
    </location>
</feature>
<dbReference type="PROSITE" id="PS01186">
    <property type="entry name" value="EGF_2"/>
    <property type="match status" value="3"/>
</dbReference>
<comment type="caution">
    <text evidence="8">The sequence shown here is derived from an EMBL/GenBank/DDBJ whole genome shotgun (WGS) entry which is preliminary data.</text>
</comment>
<dbReference type="InterPro" id="IPR000152">
    <property type="entry name" value="EGF-type_Asp/Asn_hydroxyl_site"/>
</dbReference>
<feature type="domain" description="EGF-like" evidence="7">
    <location>
        <begin position="202"/>
        <end position="240"/>
    </location>
</feature>
<gene>
    <name evidence="8" type="ORF">DPMN_145349</name>
</gene>
<keyword evidence="2" id="KW-0732">Signal</keyword>
<dbReference type="InterPro" id="IPR000742">
    <property type="entry name" value="EGF"/>
</dbReference>
<keyword evidence="1 6" id="KW-0245">EGF-like domain</keyword>
<dbReference type="FunFam" id="2.10.25.10:FF:000125">
    <property type="entry name" value="Neurogenic locus notch protein-like"/>
    <property type="match status" value="1"/>
</dbReference>
<dbReference type="PROSITE" id="PS00022">
    <property type="entry name" value="EGF_1"/>
    <property type="match status" value="5"/>
</dbReference>
<dbReference type="SMART" id="SM00179">
    <property type="entry name" value="EGF_CA"/>
    <property type="match status" value="3"/>
</dbReference>
<feature type="disulfide bond" evidence="6">
    <location>
        <begin position="69"/>
        <end position="78"/>
    </location>
</feature>
<dbReference type="PANTHER" id="PTHR24049:SF22">
    <property type="entry name" value="DROSOPHILA CRUMBS HOMOLOG"/>
    <property type="match status" value="1"/>
</dbReference>
<keyword evidence="4 6" id="KW-1015">Disulfide bond</keyword>
<dbReference type="FunFam" id="2.10.25.10:FF:000109">
    <property type="entry name" value="Notch homolog 4, [Drosophila]"/>
    <property type="match status" value="1"/>
</dbReference>
<feature type="domain" description="EGF-like" evidence="7">
    <location>
        <begin position="124"/>
        <end position="160"/>
    </location>
</feature>
<dbReference type="GO" id="GO:0007157">
    <property type="term" value="P:heterophilic cell-cell adhesion via plasma membrane cell adhesion molecules"/>
    <property type="evidence" value="ECO:0007669"/>
    <property type="project" value="TreeGrafter"/>
</dbReference>
<feature type="disulfide bond" evidence="6">
    <location>
        <begin position="27"/>
        <end position="36"/>
    </location>
</feature>
<dbReference type="GO" id="GO:0045197">
    <property type="term" value="P:establishment or maintenance of epithelial cell apical/basal polarity"/>
    <property type="evidence" value="ECO:0007669"/>
    <property type="project" value="TreeGrafter"/>
</dbReference>
<feature type="disulfide bond" evidence="6">
    <location>
        <begin position="113"/>
        <end position="122"/>
    </location>
</feature>
<dbReference type="Pfam" id="PF07645">
    <property type="entry name" value="EGF_CA"/>
    <property type="match status" value="1"/>
</dbReference>
<reference evidence="8" key="1">
    <citation type="journal article" date="2019" name="bioRxiv">
        <title>The Genome of the Zebra Mussel, Dreissena polymorpha: A Resource for Invasive Species Research.</title>
        <authorList>
            <person name="McCartney M.A."/>
            <person name="Auch B."/>
            <person name="Kono T."/>
            <person name="Mallez S."/>
            <person name="Zhang Y."/>
            <person name="Obille A."/>
            <person name="Becker A."/>
            <person name="Abrahante J.E."/>
            <person name="Garbe J."/>
            <person name="Badalamenti J.P."/>
            <person name="Herman A."/>
            <person name="Mangelson H."/>
            <person name="Liachko I."/>
            <person name="Sullivan S."/>
            <person name="Sone E.D."/>
            <person name="Koren S."/>
            <person name="Silverstein K.A.T."/>
            <person name="Beckman K.B."/>
            <person name="Gohl D.M."/>
        </authorList>
    </citation>
    <scope>NUCLEOTIDE SEQUENCE</scope>
    <source>
        <strain evidence="8">Duluth1</strain>
        <tissue evidence="8">Whole animal</tissue>
    </source>
</reference>
<evidence type="ECO:0000256" key="2">
    <source>
        <dbReference type="ARBA" id="ARBA00022729"/>
    </source>
</evidence>
<accession>A0A9D4F4S6</accession>
<dbReference type="PROSITE" id="PS00010">
    <property type="entry name" value="ASX_HYDROXYL"/>
    <property type="match status" value="1"/>
</dbReference>
<feature type="domain" description="EGF-like" evidence="7">
    <location>
        <begin position="38"/>
        <end position="79"/>
    </location>
</feature>
<sequence length="451" mass="49444">FMSCDPNPCFNNVPCERSILGHLECKCGLKYVGEYCQTANPCLTAACQNNATCQIVTPANNLYSTVCLCPPGYNGTKCETLMKSSTCYISPCLHGGSCVNTHPQDLKQYRCDCPIGYMGMNCEIIDHCINQPCRNGGQCTTKPGGYTCTCPAGFTGSNCQDDIDECALNPNMCLNGGRCENQQGSYFCNCLSSYQGARCEAPYVPCNPDPCQNNGACLVTGPANYQCTCLSVVSKPLKCGNRILKACANSLDPDETPQNVASHQDPDFPYQPVQSHISLCSPISACAVPYQPVQSHISLCTPISACAVPYQPRPEIRGIANCVNPDETPHDAASHLGHAVCLKEFLNQRSANATEFTNSYYLSRILRNLGLMHCGNRILKALANSLDPDETPQNVASHQDPNCLLWILMRRHRTWHMLLSDTDVDWFTFEDLEIAREPAENWRLSQPSVVC</sequence>
<protein>
    <recommendedName>
        <fullName evidence="7">EGF-like domain-containing protein</fullName>
    </recommendedName>
</protein>
<organism evidence="8 9">
    <name type="scientific">Dreissena polymorpha</name>
    <name type="common">Zebra mussel</name>
    <name type="synonym">Mytilus polymorpha</name>
    <dbReference type="NCBI Taxonomy" id="45954"/>
    <lineage>
        <taxon>Eukaryota</taxon>
        <taxon>Metazoa</taxon>
        <taxon>Spiralia</taxon>
        <taxon>Lophotrochozoa</taxon>
        <taxon>Mollusca</taxon>
        <taxon>Bivalvia</taxon>
        <taxon>Autobranchia</taxon>
        <taxon>Heteroconchia</taxon>
        <taxon>Euheterodonta</taxon>
        <taxon>Imparidentia</taxon>
        <taxon>Neoheterodontei</taxon>
        <taxon>Myida</taxon>
        <taxon>Dreissenoidea</taxon>
        <taxon>Dreissenidae</taxon>
        <taxon>Dreissena</taxon>
    </lineage>
</organism>
<feature type="disulfide bond" evidence="6">
    <location>
        <begin position="190"/>
        <end position="199"/>
    </location>
</feature>
<dbReference type="Proteomes" id="UP000828390">
    <property type="component" value="Unassembled WGS sequence"/>
</dbReference>
<feature type="domain" description="EGF-like" evidence="7">
    <location>
        <begin position="162"/>
        <end position="200"/>
    </location>
</feature>
<dbReference type="Gene3D" id="2.10.25.10">
    <property type="entry name" value="Laminin"/>
    <property type="match status" value="5"/>
</dbReference>
<evidence type="ECO:0000256" key="4">
    <source>
        <dbReference type="ARBA" id="ARBA00023157"/>
    </source>
</evidence>
<keyword evidence="3" id="KW-0677">Repeat</keyword>
<dbReference type="GO" id="GO:0032991">
    <property type="term" value="C:protein-containing complex"/>
    <property type="evidence" value="ECO:0007669"/>
    <property type="project" value="TreeGrafter"/>
</dbReference>
<evidence type="ECO:0000256" key="6">
    <source>
        <dbReference type="PROSITE-ProRule" id="PRU00076"/>
    </source>
</evidence>
<dbReference type="PROSITE" id="PS01187">
    <property type="entry name" value="EGF_CA"/>
    <property type="match status" value="1"/>
</dbReference>
<keyword evidence="9" id="KW-1185">Reference proteome</keyword>
<evidence type="ECO:0000259" key="7">
    <source>
        <dbReference type="PROSITE" id="PS50026"/>
    </source>
</evidence>
<dbReference type="InterPro" id="IPR018097">
    <property type="entry name" value="EGF_Ca-bd_CS"/>
</dbReference>
<dbReference type="Pfam" id="PF00008">
    <property type="entry name" value="EGF"/>
    <property type="match status" value="2"/>
</dbReference>
<reference evidence="8" key="2">
    <citation type="submission" date="2020-11" db="EMBL/GenBank/DDBJ databases">
        <authorList>
            <person name="McCartney M.A."/>
            <person name="Auch B."/>
            <person name="Kono T."/>
            <person name="Mallez S."/>
            <person name="Becker A."/>
            <person name="Gohl D.M."/>
            <person name="Silverstein K.A.T."/>
            <person name="Koren S."/>
            <person name="Bechman K.B."/>
            <person name="Herman A."/>
            <person name="Abrahante J.E."/>
            <person name="Garbe J."/>
        </authorList>
    </citation>
    <scope>NUCLEOTIDE SEQUENCE</scope>
    <source>
        <strain evidence="8">Duluth1</strain>
        <tissue evidence="8">Whole animal</tissue>
    </source>
</reference>
<feature type="disulfide bond" evidence="6">
    <location>
        <begin position="150"/>
        <end position="159"/>
    </location>
</feature>
<keyword evidence="5" id="KW-0325">Glycoprotein</keyword>
<feature type="domain" description="EGF-like" evidence="7">
    <location>
        <begin position="1"/>
        <end position="37"/>
    </location>
</feature>
<dbReference type="SMART" id="SM00181">
    <property type="entry name" value="EGF"/>
    <property type="match status" value="6"/>
</dbReference>
<evidence type="ECO:0000256" key="1">
    <source>
        <dbReference type="ARBA" id="ARBA00022536"/>
    </source>
</evidence>
<dbReference type="EMBL" id="JAIWYP010000007">
    <property type="protein sequence ID" value="KAH3791858.1"/>
    <property type="molecule type" value="Genomic_DNA"/>
</dbReference>
<dbReference type="GO" id="GO:0005509">
    <property type="term" value="F:calcium ion binding"/>
    <property type="evidence" value="ECO:0007669"/>
    <property type="project" value="InterPro"/>
</dbReference>
<dbReference type="PANTHER" id="PTHR24049">
    <property type="entry name" value="CRUMBS FAMILY MEMBER"/>
    <property type="match status" value="1"/>
</dbReference>
<evidence type="ECO:0000313" key="9">
    <source>
        <dbReference type="Proteomes" id="UP000828390"/>
    </source>
</evidence>
<name>A0A9D4F4S6_DREPO</name>
<evidence type="ECO:0000256" key="5">
    <source>
        <dbReference type="ARBA" id="ARBA00023180"/>
    </source>
</evidence>
<dbReference type="AlphaFoldDB" id="A0A9D4F4S6"/>
<dbReference type="InterPro" id="IPR001881">
    <property type="entry name" value="EGF-like_Ca-bd_dom"/>
</dbReference>
<dbReference type="SUPFAM" id="SSF57196">
    <property type="entry name" value="EGF/Laminin"/>
    <property type="match status" value="5"/>
</dbReference>
<comment type="caution">
    <text evidence="6">Lacks conserved residue(s) required for the propagation of feature annotation.</text>
</comment>
<evidence type="ECO:0000256" key="3">
    <source>
        <dbReference type="ARBA" id="ARBA00022737"/>
    </source>
</evidence>
<proteinExistence type="predicted"/>
<feature type="domain" description="EGF-like" evidence="7">
    <location>
        <begin position="83"/>
        <end position="123"/>
    </location>
</feature>
<dbReference type="GO" id="GO:0005886">
    <property type="term" value="C:plasma membrane"/>
    <property type="evidence" value="ECO:0007669"/>
    <property type="project" value="TreeGrafter"/>
</dbReference>
<dbReference type="InterPro" id="IPR049883">
    <property type="entry name" value="NOTCH1_EGF-like"/>
</dbReference>
<dbReference type="InterPro" id="IPR051022">
    <property type="entry name" value="Notch_Cell-Fate_Det"/>
</dbReference>